<feature type="transmembrane region" description="Helical" evidence="1">
    <location>
        <begin position="379"/>
        <end position="398"/>
    </location>
</feature>
<evidence type="ECO:0000313" key="3">
    <source>
        <dbReference type="Proteomes" id="UP000064189"/>
    </source>
</evidence>
<proteinExistence type="predicted"/>
<feature type="transmembrane region" description="Helical" evidence="1">
    <location>
        <begin position="180"/>
        <end position="200"/>
    </location>
</feature>
<dbReference type="RefSeq" id="WP_061142606.1">
    <property type="nucleotide sequence ID" value="NZ_LNNH01000025.1"/>
</dbReference>
<gene>
    <name evidence="2" type="ORF">AS888_20860</name>
</gene>
<feature type="transmembrane region" description="Helical" evidence="1">
    <location>
        <begin position="95"/>
        <end position="114"/>
    </location>
</feature>
<name>A0A125QRU1_9BACI</name>
<sequence length="402" mass="46686">MQTKTTLNPSSNYTKREWVLIAITILTITLWTRVIINLSPQIGFVMFLLFLFPIVLCFKIENKALLTMGYIIFATVKINYLLTVEPVRNPDSVAYINYYGMFGYDYSLFFENFFYDISHNFIFANLFNTFGFLYITFFEVIGDYTPIAMNVYNTVLTILIIYLIYDIVKNHFPYEMGNKKLFNGLFLSLCLVSPQLIYWSSIVRKETTIMFFLVLSLWLLLNKRYFLLILVSAFAFTIRQYTFVPVILYFLIFKKMYKTAVFGTIISMVIVFFKSGITGSINTFYTLGISFFSPNPFRLENWSELFYRTTESVVGLIGMIACGIVFLTFRKARGFFVISFLCILSYTCVLELVSYDAALHYGIDYVVGAAGDDLSRKKFFIVFMVYMMIAYAIAVMSAKIRK</sequence>
<accession>A0A125QRU1</accession>
<feature type="transmembrane region" description="Helical" evidence="1">
    <location>
        <begin position="65"/>
        <end position="83"/>
    </location>
</feature>
<evidence type="ECO:0000313" key="2">
    <source>
        <dbReference type="EMBL" id="KWW17964.1"/>
    </source>
</evidence>
<reference evidence="2 3" key="1">
    <citation type="submission" date="2015-11" db="EMBL/GenBank/DDBJ databases">
        <title>Genome Sequence of Bacillus simplex strain VanAntwerpen2.</title>
        <authorList>
            <person name="Couger M.B."/>
        </authorList>
    </citation>
    <scope>NUCLEOTIDE SEQUENCE [LARGE SCALE GENOMIC DNA]</scope>
    <source>
        <strain evidence="2 3">VanAntwerpen02</strain>
    </source>
</reference>
<feature type="transmembrane region" description="Helical" evidence="1">
    <location>
        <begin position="305"/>
        <end position="327"/>
    </location>
</feature>
<keyword evidence="1" id="KW-1133">Transmembrane helix</keyword>
<feature type="transmembrane region" description="Helical" evidence="1">
    <location>
        <begin position="42"/>
        <end position="58"/>
    </location>
</feature>
<feature type="transmembrane region" description="Helical" evidence="1">
    <location>
        <begin position="18"/>
        <end position="36"/>
    </location>
</feature>
<feature type="transmembrane region" description="Helical" evidence="1">
    <location>
        <begin position="121"/>
        <end position="141"/>
    </location>
</feature>
<comment type="caution">
    <text evidence="2">The sequence shown here is derived from an EMBL/GenBank/DDBJ whole genome shotgun (WGS) entry which is preliminary data.</text>
</comment>
<keyword evidence="1" id="KW-0812">Transmembrane</keyword>
<dbReference type="Proteomes" id="UP000064189">
    <property type="component" value="Unassembled WGS sequence"/>
</dbReference>
<dbReference type="AlphaFoldDB" id="A0A125QRU1"/>
<evidence type="ECO:0000256" key="1">
    <source>
        <dbReference type="SAM" id="Phobius"/>
    </source>
</evidence>
<organism evidence="2 3">
    <name type="scientific">Peribacillus simplex</name>
    <dbReference type="NCBI Taxonomy" id="1478"/>
    <lineage>
        <taxon>Bacteria</taxon>
        <taxon>Bacillati</taxon>
        <taxon>Bacillota</taxon>
        <taxon>Bacilli</taxon>
        <taxon>Bacillales</taxon>
        <taxon>Bacillaceae</taxon>
        <taxon>Peribacillus</taxon>
    </lineage>
</organism>
<feature type="transmembrane region" description="Helical" evidence="1">
    <location>
        <begin position="225"/>
        <end position="253"/>
    </location>
</feature>
<keyword evidence="1" id="KW-0472">Membrane</keyword>
<feature type="transmembrane region" description="Helical" evidence="1">
    <location>
        <begin position="260"/>
        <end position="285"/>
    </location>
</feature>
<dbReference type="EMBL" id="LNNH01000025">
    <property type="protein sequence ID" value="KWW17964.1"/>
    <property type="molecule type" value="Genomic_DNA"/>
</dbReference>
<feature type="transmembrane region" description="Helical" evidence="1">
    <location>
        <begin position="147"/>
        <end position="168"/>
    </location>
</feature>
<protein>
    <submittedName>
        <fullName evidence="2">Uncharacterized protein</fullName>
    </submittedName>
</protein>
<feature type="transmembrane region" description="Helical" evidence="1">
    <location>
        <begin position="334"/>
        <end position="355"/>
    </location>
</feature>
<keyword evidence="3" id="KW-1185">Reference proteome</keyword>